<dbReference type="OrthoDB" id="7851868at2759"/>
<organism evidence="10 11">
    <name type="scientific">Drosophila guanche</name>
    <name type="common">Fruit fly</name>
    <dbReference type="NCBI Taxonomy" id="7266"/>
    <lineage>
        <taxon>Eukaryota</taxon>
        <taxon>Metazoa</taxon>
        <taxon>Ecdysozoa</taxon>
        <taxon>Arthropoda</taxon>
        <taxon>Hexapoda</taxon>
        <taxon>Insecta</taxon>
        <taxon>Pterygota</taxon>
        <taxon>Neoptera</taxon>
        <taxon>Endopterygota</taxon>
        <taxon>Diptera</taxon>
        <taxon>Brachycera</taxon>
        <taxon>Muscomorpha</taxon>
        <taxon>Ephydroidea</taxon>
        <taxon>Drosophilidae</taxon>
        <taxon>Drosophila</taxon>
        <taxon>Sophophora</taxon>
    </lineage>
</organism>
<gene>
    <name evidence="10" type="ORF">DGUA_6G003663</name>
</gene>
<keyword evidence="5 8" id="KW-0472">Membrane</keyword>
<feature type="transmembrane region" description="Helical" evidence="8">
    <location>
        <begin position="305"/>
        <end position="331"/>
    </location>
</feature>
<evidence type="ECO:0000256" key="5">
    <source>
        <dbReference type="ARBA" id="ARBA00023136"/>
    </source>
</evidence>
<keyword evidence="4 8" id="KW-1133">Transmembrane helix</keyword>
<comment type="subcellular location">
    <subcellularLocation>
        <location evidence="1">Cell membrane</location>
        <topology evidence="1">Multi-pass membrane protein</topology>
    </subcellularLocation>
</comment>
<evidence type="ECO:0000256" key="8">
    <source>
        <dbReference type="SAM" id="Phobius"/>
    </source>
</evidence>
<dbReference type="PANTHER" id="PTHR42643:SF41">
    <property type="entry name" value="IONOTROPIC RECEPTOR 20A-RELATED"/>
    <property type="match status" value="1"/>
</dbReference>
<dbReference type="Proteomes" id="UP000268350">
    <property type="component" value="Unassembled WGS sequence"/>
</dbReference>
<sequence length="630" mass="72370">MASRGIVVLLFGLFLVRVDGQLSDISNQSELHLEETLMRLLLRLRLEEDFDTLLIYGQKCVFHALSKRLGVSTMLVLASSGSTDYDWNFSSSTLILGCGAAAEKEGNFRTSMKLQMRRRLLYIEEDMQPENVCENHSIREQHNVAMVKVDFVQSGSIYTCRCFQEANFEELQLIDHKPIFVEQFKNMRGATIKTLADQLVPRSMSYRDERSGEEKMVGYVANLMNSFAQKVNARLHLSAELRSEGGKATYHGNISKWAGEDLLDIGMSLATTWLSSSFDTLTYPYLTNSFCFMVPLPPRVPYRQLYTIIVDPLVLGIIFVMFCLFSLLLIYSQELSWRGLSLANVLLNDKSLRGLLGQSYPFPRNSSKQLKLVCSLLCFASVMMTTMYEAYLQSIFTSPPSEPMLRAINDVQNSRYKVAINGADLKLLHDSGYQGVKQLGRYYTHIIDDYHEFVRLRASFNTSFIFPVTDVAWYTYEQQQKIFAEPVFYFSDDICINRFFFLSLPVRRHLPYRELFEEHMLRQKEFGFVKFWVDRSFYEMVRLRLMPMKDLSSPEPPWETIYFEDLSWILSLTETGTPLKLQLRAGEHFELFAVPVVVVMVVAVAVAVPVARPPADRAHSVSRSDTNAYT</sequence>
<evidence type="ECO:0000256" key="6">
    <source>
        <dbReference type="ARBA" id="ARBA00023170"/>
    </source>
</evidence>
<dbReference type="AlphaFoldDB" id="A0A3B0JQ47"/>
<feature type="chain" id="PRO_5017396111" description="Ionotropic glutamate receptor C-terminal domain-containing protein" evidence="9">
    <location>
        <begin position="21"/>
        <end position="630"/>
    </location>
</feature>
<dbReference type="EMBL" id="OUUW01000001">
    <property type="protein sequence ID" value="SPP75789.1"/>
    <property type="molecule type" value="Genomic_DNA"/>
</dbReference>
<evidence type="ECO:0000256" key="1">
    <source>
        <dbReference type="ARBA" id="ARBA00004651"/>
    </source>
</evidence>
<evidence type="ECO:0000256" key="7">
    <source>
        <dbReference type="ARBA" id="ARBA00023180"/>
    </source>
</evidence>
<evidence type="ECO:0000256" key="4">
    <source>
        <dbReference type="ARBA" id="ARBA00022989"/>
    </source>
</evidence>
<evidence type="ECO:0000313" key="11">
    <source>
        <dbReference type="Proteomes" id="UP000268350"/>
    </source>
</evidence>
<evidence type="ECO:0008006" key="12">
    <source>
        <dbReference type="Google" id="ProtNLM"/>
    </source>
</evidence>
<name>A0A3B0JQ47_DROGU</name>
<keyword evidence="2" id="KW-1003">Cell membrane</keyword>
<dbReference type="OMA" id="CFASVMM"/>
<keyword evidence="11" id="KW-1185">Reference proteome</keyword>
<keyword evidence="9" id="KW-0732">Signal</keyword>
<accession>A0A3B0JQ47</accession>
<proteinExistence type="predicted"/>
<evidence type="ECO:0000313" key="10">
    <source>
        <dbReference type="EMBL" id="SPP75789.1"/>
    </source>
</evidence>
<feature type="signal peptide" evidence="9">
    <location>
        <begin position="1"/>
        <end position="20"/>
    </location>
</feature>
<dbReference type="InterPro" id="IPR052192">
    <property type="entry name" value="Insect_Ionotropic_Sensory_Rcpt"/>
</dbReference>
<evidence type="ECO:0000256" key="9">
    <source>
        <dbReference type="SAM" id="SignalP"/>
    </source>
</evidence>
<keyword evidence="6" id="KW-0675">Receptor</keyword>
<evidence type="ECO:0000256" key="3">
    <source>
        <dbReference type="ARBA" id="ARBA00022692"/>
    </source>
</evidence>
<keyword evidence="3 8" id="KW-0812">Transmembrane</keyword>
<feature type="transmembrane region" description="Helical" evidence="8">
    <location>
        <begin position="591"/>
        <end position="611"/>
    </location>
</feature>
<reference evidence="11" key="1">
    <citation type="submission" date="2018-01" db="EMBL/GenBank/DDBJ databases">
        <authorList>
            <person name="Alioto T."/>
            <person name="Alioto T."/>
        </authorList>
    </citation>
    <scope>NUCLEOTIDE SEQUENCE [LARGE SCALE GENOMIC DNA]</scope>
</reference>
<evidence type="ECO:0000256" key="2">
    <source>
        <dbReference type="ARBA" id="ARBA00022475"/>
    </source>
</evidence>
<dbReference type="PANTHER" id="PTHR42643">
    <property type="entry name" value="IONOTROPIC RECEPTOR 20A-RELATED"/>
    <property type="match status" value="1"/>
</dbReference>
<dbReference type="GO" id="GO:0005886">
    <property type="term" value="C:plasma membrane"/>
    <property type="evidence" value="ECO:0007669"/>
    <property type="project" value="UniProtKB-SubCell"/>
</dbReference>
<protein>
    <recommendedName>
        <fullName evidence="12">Ionotropic glutamate receptor C-terminal domain-containing protein</fullName>
    </recommendedName>
</protein>
<keyword evidence="7" id="KW-0325">Glycoprotein</keyword>